<feature type="transmembrane region" description="Helical" evidence="9">
    <location>
        <begin position="279"/>
        <end position="302"/>
    </location>
</feature>
<organism evidence="10 11">
    <name type="scientific">Brevibacterium otitidis</name>
    <dbReference type="NCBI Taxonomy" id="53364"/>
    <lineage>
        <taxon>Bacteria</taxon>
        <taxon>Bacillati</taxon>
        <taxon>Actinomycetota</taxon>
        <taxon>Actinomycetes</taxon>
        <taxon>Micrococcales</taxon>
        <taxon>Brevibacteriaceae</taxon>
        <taxon>Brevibacterium</taxon>
    </lineage>
</organism>
<protein>
    <submittedName>
        <fullName evidence="10">AI-2E family transporter</fullName>
    </submittedName>
</protein>
<comment type="subcellular location">
    <subcellularLocation>
        <location evidence="1">Cell membrane</location>
        <topology evidence="1">Multi-pass membrane protein</topology>
    </subcellularLocation>
</comment>
<evidence type="ECO:0000313" key="11">
    <source>
        <dbReference type="Proteomes" id="UP001589707"/>
    </source>
</evidence>
<dbReference type="Proteomes" id="UP001589707">
    <property type="component" value="Unassembled WGS sequence"/>
</dbReference>
<feature type="compositionally biased region" description="Basic and acidic residues" evidence="8">
    <location>
        <begin position="416"/>
        <end position="426"/>
    </location>
</feature>
<keyword evidence="6 9" id="KW-1133">Transmembrane helix</keyword>
<comment type="similarity">
    <text evidence="2">Belongs to the autoinducer-2 exporter (AI-2E) (TC 2.A.86) family.</text>
</comment>
<feature type="transmembrane region" description="Helical" evidence="9">
    <location>
        <begin position="75"/>
        <end position="93"/>
    </location>
</feature>
<dbReference type="Pfam" id="PF01594">
    <property type="entry name" value="AI-2E_transport"/>
    <property type="match status" value="1"/>
</dbReference>
<dbReference type="InterPro" id="IPR002549">
    <property type="entry name" value="AI-2E-like"/>
</dbReference>
<evidence type="ECO:0000256" key="6">
    <source>
        <dbReference type="ARBA" id="ARBA00022989"/>
    </source>
</evidence>
<evidence type="ECO:0000313" key="10">
    <source>
        <dbReference type="EMBL" id="MFB9777822.1"/>
    </source>
</evidence>
<dbReference type="RefSeq" id="WP_376841823.1">
    <property type="nucleotide sequence ID" value="NZ_JBHMAU010000131.1"/>
</dbReference>
<evidence type="ECO:0000256" key="5">
    <source>
        <dbReference type="ARBA" id="ARBA00022692"/>
    </source>
</evidence>
<accession>A0ABV5X5V6</accession>
<evidence type="ECO:0000256" key="7">
    <source>
        <dbReference type="ARBA" id="ARBA00023136"/>
    </source>
</evidence>
<name>A0ABV5X5V6_9MICO</name>
<reference evidence="10 11" key="1">
    <citation type="submission" date="2024-09" db="EMBL/GenBank/DDBJ databases">
        <authorList>
            <person name="Sun Q."/>
            <person name="Mori K."/>
        </authorList>
    </citation>
    <scope>NUCLEOTIDE SEQUENCE [LARGE SCALE GENOMIC DNA]</scope>
    <source>
        <strain evidence="10 11">JCM 11683</strain>
    </source>
</reference>
<evidence type="ECO:0000256" key="3">
    <source>
        <dbReference type="ARBA" id="ARBA00022448"/>
    </source>
</evidence>
<sequence>MAEQQQRRPGRLRSAWEGFRSRRDQAAQAPAGTFSAPPVAPAYPEPPAPEPTEDEKGRGAYEPYVSLPMRLAAAWSWRALIVLAAIGVGYWLLSKLSVILLPALLALLITALLSPISRFLIRHGWNRGAAAGVTFVGFILLVVGLLTLVGQQIVVGMGELTGQVVAGIRAISDFLQQNPFGLDSSRISVAIDDALNKAVAMLEERSGQILGGVAGAAMSVGSFFTGLILTLFTSFFFLYDGQRIYSWFIGLLPRRARGRAEGAGLRGWQSLVQYVRVQVIVAGVDALGIGIGAFFIGIPLVFPLTVLVFLGSFVPIVGAVVTGIIAVIVALVSKGLIAAIIMTGVVLAVQQIEGNVLQPFIMGKAVSVHPLAVVLAVSAGATLYGIVGALFAVPIIAVLNTIVLYLAGEDVYAAGGEKKEEPDGRRATPGPSPDLSHDEKDAPLAPDVTGYGKSAPSGDTHAEESGTSAAGGASASAGGTGDAAGRSRRED</sequence>
<evidence type="ECO:0000256" key="4">
    <source>
        <dbReference type="ARBA" id="ARBA00022475"/>
    </source>
</evidence>
<feature type="compositionally biased region" description="Pro residues" evidence="8">
    <location>
        <begin position="38"/>
        <end position="50"/>
    </location>
</feature>
<dbReference type="EMBL" id="JBHMAU010000131">
    <property type="protein sequence ID" value="MFB9777822.1"/>
    <property type="molecule type" value="Genomic_DNA"/>
</dbReference>
<keyword evidence="5 9" id="KW-0812">Transmembrane</keyword>
<keyword evidence="4" id="KW-1003">Cell membrane</keyword>
<keyword evidence="11" id="KW-1185">Reference proteome</keyword>
<keyword evidence="3" id="KW-0813">Transport</keyword>
<feature type="transmembrane region" description="Helical" evidence="9">
    <location>
        <begin position="336"/>
        <end position="352"/>
    </location>
</feature>
<feature type="transmembrane region" description="Helical" evidence="9">
    <location>
        <begin position="128"/>
        <end position="149"/>
    </location>
</feature>
<evidence type="ECO:0000256" key="9">
    <source>
        <dbReference type="SAM" id="Phobius"/>
    </source>
</evidence>
<dbReference type="PANTHER" id="PTHR21716">
    <property type="entry name" value="TRANSMEMBRANE PROTEIN"/>
    <property type="match status" value="1"/>
</dbReference>
<feature type="compositionally biased region" description="Low complexity" evidence="8">
    <location>
        <begin position="465"/>
        <end position="477"/>
    </location>
</feature>
<proteinExistence type="inferred from homology"/>
<feature type="region of interest" description="Disordered" evidence="8">
    <location>
        <begin position="416"/>
        <end position="491"/>
    </location>
</feature>
<comment type="caution">
    <text evidence="10">The sequence shown here is derived from an EMBL/GenBank/DDBJ whole genome shotgun (WGS) entry which is preliminary data.</text>
</comment>
<feature type="transmembrane region" description="Helical" evidence="9">
    <location>
        <begin position="308"/>
        <end position="329"/>
    </location>
</feature>
<evidence type="ECO:0000256" key="2">
    <source>
        <dbReference type="ARBA" id="ARBA00009773"/>
    </source>
</evidence>
<dbReference type="PANTHER" id="PTHR21716:SF53">
    <property type="entry name" value="PERMEASE PERM-RELATED"/>
    <property type="match status" value="1"/>
</dbReference>
<gene>
    <name evidence="10" type="ORF">ACFFN1_15715</name>
</gene>
<feature type="transmembrane region" description="Helical" evidence="9">
    <location>
        <begin position="372"/>
        <end position="399"/>
    </location>
</feature>
<evidence type="ECO:0000256" key="8">
    <source>
        <dbReference type="SAM" id="MobiDB-lite"/>
    </source>
</evidence>
<keyword evidence="7 9" id="KW-0472">Membrane</keyword>
<feature type="region of interest" description="Disordered" evidence="8">
    <location>
        <begin position="21"/>
        <end position="59"/>
    </location>
</feature>
<feature type="transmembrane region" description="Helical" evidence="9">
    <location>
        <begin position="99"/>
        <end position="121"/>
    </location>
</feature>
<feature type="transmembrane region" description="Helical" evidence="9">
    <location>
        <begin position="209"/>
        <end position="239"/>
    </location>
</feature>
<evidence type="ECO:0000256" key="1">
    <source>
        <dbReference type="ARBA" id="ARBA00004651"/>
    </source>
</evidence>